<dbReference type="Proteomes" id="UP001172055">
    <property type="component" value="Unassembled WGS sequence"/>
</dbReference>
<gene>
    <name evidence="2" type="ORF">QWY14_05860</name>
</gene>
<reference evidence="2 3" key="1">
    <citation type="submission" date="2023-06" db="EMBL/GenBank/DDBJ databases">
        <title>Novel species in genus Planococcus.</title>
        <authorList>
            <person name="Ning S."/>
        </authorList>
    </citation>
    <scope>NUCLEOTIDE SEQUENCE [LARGE SCALE GENOMIC DNA]</scope>
    <source>
        <strain evidence="2 3">N028</strain>
    </source>
</reference>
<feature type="transmembrane region" description="Helical" evidence="1">
    <location>
        <begin position="7"/>
        <end position="26"/>
    </location>
</feature>
<dbReference type="RefSeq" id="WP_301723005.1">
    <property type="nucleotide sequence ID" value="NZ_JAUJWV010000001.1"/>
</dbReference>
<sequence length="227" mass="26265">MKQRKSLLIYAISLAVLSFILIVNVFNAKADSTKIAPVKTETEVAEEVQNGGKILLEPTEKMWKNAIDMTSNHKQENEQLQKWIIRIIMEETLENNEVKMADAVKAAKERYAFEQAWLELAAEKYKITYTDDEVDEWIKNGPDKYPIPAMEVQAKALGLMLEEMNHSYDRDFYVKWVVWDKLLPILAENNDIAIKNVEVSTDKSSPHNLLVEKYEEEVKQFLNEKGL</sequence>
<organism evidence="2 3">
    <name type="scientific">Planococcus shixiaomingii</name>
    <dbReference type="NCBI Taxonomy" id="3058393"/>
    <lineage>
        <taxon>Bacteria</taxon>
        <taxon>Bacillati</taxon>
        <taxon>Bacillota</taxon>
        <taxon>Bacilli</taxon>
        <taxon>Bacillales</taxon>
        <taxon>Caryophanaceae</taxon>
        <taxon>Planococcus</taxon>
    </lineage>
</organism>
<proteinExistence type="predicted"/>
<keyword evidence="1" id="KW-1133">Transmembrane helix</keyword>
<keyword evidence="1" id="KW-0812">Transmembrane</keyword>
<protein>
    <submittedName>
        <fullName evidence="2">Uncharacterized protein</fullName>
    </submittedName>
</protein>
<evidence type="ECO:0000313" key="3">
    <source>
        <dbReference type="Proteomes" id="UP001172055"/>
    </source>
</evidence>
<dbReference type="EMBL" id="JAUJWV010000001">
    <property type="protein sequence ID" value="MDN7241307.1"/>
    <property type="molecule type" value="Genomic_DNA"/>
</dbReference>
<evidence type="ECO:0000256" key="1">
    <source>
        <dbReference type="SAM" id="Phobius"/>
    </source>
</evidence>
<keyword evidence="3" id="KW-1185">Reference proteome</keyword>
<evidence type="ECO:0000313" key="2">
    <source>
        <dbReference type="EMBL" id="MDN7241307.1"/>
    </source>
</evidence>
<name>A0ABT8N089_9BACL</name>
<accession>A0ABT8N089</accession>
<comment type="caution">
    <text evidence="2">The sequence shown here is derived from an EMBL/GenBank/DDBJ whole genome shotgun (WGS) entry which is preliminary data.</text>
</comment>
<keyword evidence="1" id="KW-0472">Membrane</keyword>